<comment type="caution">
    <text evidence="10">The sequence shown here is derived from an EMBL/GenBank/DDBJ whole genome shotgun (WGS) entry which is preliminary data.</text>
</comment>
<comment type="similarity">
    <text evidence="7">Belongs to the CobB/CbiA family.</text>
</comment>
<comment type="function">
    <text evidence="7">Catalyzes the ATP-dependent amidation of the two carboxylate groups at positions a and c of cobyrinate, using either L-glutamine or ammonia as the nitrogen source.</text>
</comment>
<evidence type="ECO:0000256" key="2">
    <source>
        <dbReference type="ARBA" id="ARBA00022598"/>
    </source>
</evidence>
<evidence type="ECO:0000313" key="11">
    <source>
        <dbReference type="Proteomes" id="UP000824073"/>
    </source>
</evidence>
<dbReference type="NCBIfam" id="TIGR00379">
    <property type="entry name" value="cobB"/>
    <property type="match status" value="1"/>
</dbReference>
<dbReference type="GO" id="GO:0009236">
    <property type="term" value="P:cobalamin biosynthetic process"/>
    <property type="evidence" value="ECO:0007669"/>
    <property type="project" value="UniProtKB-UniRule"/>
</dbReference>
<dbReference type="EC" id="6.3.5.11" evidence="7"/>
<name>A0A9D1LMI2_9CLOT</name>
<protein>
    <recommendedName>
        <fullName evidence="7">Cobyrinate a,c-diamide synthase</fullName>
        <ecNumber evidence="7">6.3.5.11</ecNumber>
    </recommendedName>
    <alternativeName>
        <fullName evidence="7">Cobyrinic acid a,c-diamide synthetase</fullName>
    </alternativeName>
</protein>
<dbReference type="InterPro" id="IPR011698">
    <property type="entry name" value="GATase_3"/>
</dbReference>
<evidence type="ECO:0000256" key="6">
    <source>
        <dbReference type="ARBA" id="ARBA00022962"/>
    </source>
</evidence>
<reference evidence="10" key="2">
    <citation type="journal article" date="2021" name="PeerJ">
        <title>Extensive microbial diversity within the chicken gut microbiome revealed by metagenomics and culture.</title>
        <authorList>
            <person name="Gilroy R."/>
            <person name="Ravi A."/>
            <person name="Getino M."/>
            <person name="Pursley I."/>
            <person name="Horton D.L."/>
            <person name="Alikhan N.F."/>
            <person name="Baker D."/>
            <person name="Gharbi K."/>
            <person name="Hall N."/>
            <person name="Watson M."/>
            <person name="Adriaenssens E.M."/>
            <person name="Foster-Nyarko E."/>
            <person name="Jarju S."/>
            <person name="Secka A."/>
            <person name="Antonio M."/>
            <person name="Oren A."/>
            <person name="Chaudhuri R.R."/>
            <person name="La Ragione R."/>
            <person name="Hildebrand F."/>
            <person name="Pallen M.J."/>
        </authorList>
    </citation>
    <scope>NUCLEOTIDE SEQUENCE</scope>
    <source>
        <strain evidence="10">CHK191-8634</strain>
    </source>
</reference>
<organism evidence="10 11">
    <name type="scientific">Candidatus Ventrousia excrementavium</name>
    <dbReference type="NCBI Taxonomy" id="2840961"/>
    <lineage>
        <taxon>Bacteria</taxon>
        <taxon>Bacillati</taxon>
        <taxon>Bacillota</taxon>
        <taxon>Clostridia</taxon>
        <taxon>Eubacteriales</taxon>
        <taxon>Clostridiaceae</taxon>
        <taxon>Clostridiaceae incertae sedis</taxon>
        <taxon>Candidatus Ventrousia</taxon>
    </lineage>
</organism>
<keyword evidence="3 7" id="KW-0547">Nucleotide-binding</keyword>
<dbReference type="PROSITE" id="PS51274">
    <property type="entry name" value="GATASE_COBBQ"/>
    <property type="match status" value="1"/>
</dbReference>
<feature type="site" description="Increases nucleophilicity of active site Cys" evidence="7">
    <location>
        <position position="429"/>
    </location>
</feature>
<dbReference type="AlphaFoldDB" id="A0A9D1LMI2"/>
<dbReference type="GO" id="GO:0042242">
    <property type="term" value="F:cobyrinic acid a,c-diamide synthase activity"/>
    <property type="evidence" value="ECO:0007669"/>
    <property type="project" value="UniProtKB-UniRule"/>
</dbReference>
<dbReference type="Gene3D" id="3.40.50.300">
    <property type="entry name" value="P-loop containing nucleotide triphosphate hydrolases"/>
    <property type="match status" value="2"/>
</dbReference>
<dbReference type="InterPro" id="IPR029062">
    <property type="entry name" value="Class_I_gatase-like"/>
</dbReference>
<dbReference type="InterPro" id="IPR002586">
    <property type="entry name" value="CobQ/CobB/MinD/ParA_Nub-bd_dom"/>
</dbReference>
<proteinExistence type="inferred from homology"/>
<gene>
    <name evidence="7" type="primary">cbiA</name>
    <name evidence="10" type="ORF">IAB67_09795</name>
</gene>
<evidence type="ECO:0000256" key="3">
    <source>
        <dbReference type="ARBA" id="ARBA00022741"/>
    </source>
</evidence>
<dbReference type="Pfam" id="PF01656">
    <property type="entry name" value="CbiA"/>
    <property type="match status" value="1"/>
</dbReference>
<sequence length="454" mass="49166">MMTQHIPRLVLAGTGSGCGKTTLTCAILQALANRGLKACAFKCGPDYIDPMFHSRIIGAKSANLDLFFFDQDTLRFLLAKNASGCDVSIIEGVMGYYDGMGTADSRGSTCAVAQAVESPAVLVVNARGASLSVLATVHGFLTFQPDSRICGVILNQCSPGVYPPLAQAIAERFGGRVRPLGYLPSLPDCALESRHLGLVTAAEVAGLREKMNTLAAQAEETLDLDGLLSLARSAAPLSFTPPMLPQAREPVHIAVARDRAFCFYYEDSLELLCDMGAQLVPFSPLTDPALPDGVHGLYLGGGYPELYAEVLSENRTMRASVLSALRRRLPCIAECGGFMYLTSAIGERPMVGFLAGQCHDTGRLTRFGYITLRAERDCLLCRAGEAIAGHEFHYWDCDSPGDSFTAVKPSGKSWRCAFATDHLYAGFPHFHFYANPGFADRFYQACLKEKYRHD</sequence>
<dbReference type="HAMAP" id="MF_00027">
    <property type="entry name" value="CobB_CbiA"/>
    <property type="match status" value="1"/>
</dbReference>
<dbReference type="GO" id="GO:0005524">
    <property type="term" value="F:ATP binding"/>
    <property type="evidence" value="ECO:0007669"/>
    <property type="project" value="UniProtKB-UniRule"/>
</dbReference>
<keyword evidence="2 7" id="KW-0436">Ligase</keyword>
<dbReference type="CDD" id="cd03130">
    <property type="entry name" value="GATase1_CobB"/>
    <property type="match status" value="1"/>
</dbReference>
<evidence type="ECO:0000313" key="10">
    <source>
        <dbReference type="EMBL" id="HIU44577.1"/>
    </source>
</evidence>
<evidence type="ECO:0000259" key="8">
    <source>
        <dbReference type="Pfam" id="PF01656"/>
    </source>
</evidence>
<dbReference type="PANTHER" id="PTHR43873">
    <property type="entry name" value="COBYRINATE A,C-DIAMIDE SYNTHASE"/>
    <property type="match status" value="1"/>
</dbReference>
<dbReference type="Gene3D" id="3.40.50.880">
    <property type="match status" value="1"/>
</dbReference>
<dbReference type="InterPro" id="IPR004484">
    <property type="entry name" value="CbiA/CobB_synth"/>
</dbReference>
<dbReference type="SUPFAM" id="SSF52317">
    <property type="entry name" value="Class I glutamine amidotransferase-like"/>
    <property type="match status" value="1"/>
</dbReference>
<feature type="active site" description="Nucleophile" evidence="7">
    <location>
        <position position="335"/>
    </location>
</feature>
<dbReference type="InterPro" id="IPR027417">
    <property type="entry name" value="P-loop_NTPase"/>
</dbReference>
<keyword evidence="5 7" id="KW-0460">Magnesium</keyword>
<dbReference type="Proteomes" id="UP000824073">
    <property type="component" value="Unassembled WGS sequence"/>
</dbReference>
<dbReference type="EMBL" id="DVMR01000072">
    <property type="protein sequence ID" value="HIU44577.1"/>
    <property type="molecule type" value="Genomic_DNA"/>
</dbReference>
<accession>A0A9D1LMI2</accession>
<comment type="domain">
    <text evidence="7">Comprises of two domains. The C-terminal domain contains the binding site for glutamine and catalyzes the hydrolysis of this substrate to glutamate and ammonia. The N-terminal domain is anticipated to bind ATP and cobyrinate and catalyzes the ultimate synthesis of the diamide product. The ammonia produced via the glutaminase domain is probably translocated to the adjacent domain via a molecular tunnel, where it reacts with an activated intermediate.</text>
</comment>
<keyword evidence="6 7" id="KW-0315">Glutamine amidotransferase</keyword>
<evidence type="ECO:0000256" key="5">
    <source>
        <dbReference type="ARBA" id="ARBA00022842"/>
    </source>
</evidence>
<dbReference type="PANTHER" id="PTHR43873:SF1">
    <property type="entry name" value="COBYRINATE A,C-DIAMIDE SYNTHASE"/>
    <property type="match status" value="1"/>
</dbReference>
<feature type="domain" description="CobB/CobQ-like glutamine amidotransferase" evidence="9">
    <location>
        <begin position="253"/>
        <end position="432"/>
    </location>
</feature>
<dbReference type="Pfam" id="PF07685">
    <property type="entry name" value="GATase_3"/>
    <property type="match status" value="1"/>
</dbReference>
<comment type="pathway">
    <text evidence="7">Cofactor biosynthesis; adenosylcobalamin biosynthesis; cob(II)yrinate a,c-diamide from sirohydrochlorin (anaerobic route): step 10/10.</text>
</comment>
<reference evidence="10" key="1">
    <citation type="submission" date="2020-10" db="EMBL/GenBank/DDBJ databases">
        <authorList>
            <person name="Gilroy R."/>
        </authorList>
    </citation>
    <scope>NUCLEOTIDE SEQUENCE</scope>
    <source>
        <strain evidence="10">CHK191-8634</strain>
    </source>
</reference>
<evidence type="ECO:0000256" key="4">
    <source>
        <dbReference type="ARBA" id="ARBA00022840"/>
    </source>
</evidence>
<evidence type="ECO:0000256" key="1">
    <source>
        <dbReference type="ARBA" id="ARBA00001946"/>
    </source>
</evidence>
<evidence type="ECO:0000259" key="9">
    <source>
        <dbReference type="Pfam" id="PF07685"/>
    </source>
</evidence>
<comment type="cofactor">
    <cofactor evidence="1 7">
        <name>Mg(2+)</name>
        <dbReference type="ChEBI" id="CHEBI:18420"/>
    </cofactor>
</comment>
<dbReference type="NCBIfam" id="NF002204">
    <property type="entry name" value="PRK01077.1"/>
    <property type="match status" value="1"/>
</dbReference>
<keyword evidence="4 7" id="KW-0067">ATP-binding</keyword>
<dbReference type="SUPFAM" id="SSF52540">
    <property type="entry name" value="P-loop containing nucleoside triphosphate hydrolases"/>
    <property type="match status" value="1"/>
</dbReference>
<comment type="catalytic activity">
    <reaction evidence="7">
        <text>cob(II)yrinate + 2 L-glutamine + 2 ATP + 2 H2O = cob(II)yrinate a,c diamide + 2 L-glutamate + 2 ADP + 2 phosphate + 2 H(+)</text>
        <dbReference type="Rhea" id="RHEA:26289"/>
        <dbReference type="ChEBI" id="CHEBI:15377"/>
        <dbReference type="ChEBI" id="CHEBI:15378"/>
        <dbReference type="ChEBI" id="CHEBI:29985"/>
        <dbReference type="ChEBI" id="CHEBI:30616"/>
        <dbReference type="ChEBI" id="CHEBI:43474"/>
        <dbReference type="ChEBI" id="CHEBI:58359"/>
        <dbReference type="ChEBI" id="CHEBI:58537"/>
        <dbReference type="ChEBI" id="CHEBI:58894"/>
        <dbReference type="ChEBI" id="CHEBI:456216"/>
        <dbReference type="EC" id="6.3.5.11"/>
    </reaction>
</comment>
<feature type="domain" description="CobQ/CobB/MinD/ParA nucleotide binding" evidence="8">
    <location>
        <begin position="10"/>
        <end position="185"/>
    </location>
</feature>
<keyword evidence="7" id="KW-0169">Cobalamin biosynthesis</keyword>
<evidence type="ECO:0000256" key="7">
    <source>
        <dbReference type="HAMAP-Rule" id="MF_00027"/>
    </source>
</evidence>
<comment type="miscellaneous">
    <text evidence="7">The a and c carboxylates of cobyrinate are activated for nucleophilic attack via formation of a phosphorylated intermediate by ATP. CbiA catalyzes first the amidation of the c-carboxylate, and then that of the a-carboxylate.</text>
</comment>